<dbReference type="AlphaFoldDB" id="A0A7R8UZK1"/>
<dbReference type="EMBL" id="LR899013">
    <property type="protein sequence ID" value="CAD7090060.1"/>
    <property type="molecule type" value="Genomic_DNA"/>
</dbReference>
<protein>
    <submittedName>
        <fullName evidence="1">Uncharacterized protein</fullName>
    </submittedName>
</protein>
<gene>
    <name evidence="1" type="ORF">HERILL_LOCUS12569</name>
</gene>
<reference evidence="1 2" key="1">
    <citation type="submission" date="2020-11" db="EMBL/GenBank/DDBJ databases">
        <authorList>
            <person name="Wallbank WR R."/>
            <person name="Pardo Diaz C."/>
            <person name="Kozak K."/>
            <person name="Martin S."/>
            <person name="Jiggins C."/>
            <person name="Moest M."/>
            <person name="Warren A I."/>
            <person name="Generalovic N T."/>
            <person name="Byers J.R.P. K."/>
            <person name="Montejo-Kovacevich G."/>
            <person name="Yen C E."/>
        </authorList>
    </citation>
    <scope>NUCLEOTIDE SEQUENCE [LARGE SCALE GENOMIC DNA]</scope>
</reference>
<dbReference type="InParanoid" id="A0A7R8UZK1"/>
<dbReference type="GO" id="GO:0005615">
    <property type="term" value="C:extracellular space"/>
    <property type="evidence" value="ECO:0007669"/>
    <property type="project" value="TreeGrafter"/>
</dbReference>
<keyword evidence="2" id="KW-1185">Reference proteome</keyword>
<dbReference type="GO" id="GO:0031012">
    <property type="term" value="C:extracellular matrix"/>
    <property type="evidence" value="ECO:0007669"/>
    <property type="project" value="TreeGrafter"/>
</dbReference>
<dbReference type="PANTHER" id="PTHR46145:SF4">
    <property type="entry name" value="HEPARANASE"/>
    <property type="match status" value="1"/>
</dbReference>
<accession>A0A7R8UZK1</accession>
<evidence type="ECO:0000313" key="2">
    <source>
        <dbReference type="Proteomes" id="UP000594454"/>
    </source>
</evidence>
<organism evidence="1 2">
    <name type="scientific">Hermetia illucens</name>
    <name type="common">Black soldier fly</name>
    <dbReference type="NCBI Taxonomy" id="343691"/>
    <lineage>
        <taxon>Eukaryota</taxon>
        <taxon>Metazoa</taxon>
        <taxon>Ecdysozoa</taxon>
        <taxon>Arthropoda</taxon>
        <taxon>Hexapoda</taxon>
        <taxon>Insecta</taxon>
        <taxon>Pterygota</taxon>
        <taxon>Neoptera</taxon>
        <taxon>Endopterygota</taxon>
        <taxon>Diptera</taxon>
        <taxon>Brachycera</taxon>
        <taxon>Stratiomyomorpha</taxon>
        <taxon>Stratiomyidae</taxon>
        <taxon>Hermetiinae</taxon>
        <taxon>Hermetia</taxon>
    </lineage>
</organism>
<sequence length="321" mass="36763">MDSDVSDFIAKQLKPSYLKIAGNSFFKLLSALSNGEQVEELQDNVPQIVCMNFNQWIRSVYYLPIVLLPYNRKKWDSVYALKVLNITNSLGVKDYIWQLGIDFDPIYARRYVDDLTTLKNVVGAFDDVPTHYGVVGADISSTNNHDKTRLYIDLAHDVGWIQPSEYLTYERQNHMIDDRDLALRAILDRNLPAWLLVPPNMLKNTKNAQNCSAFCITKGLQWAQTLGDAARTGFSVVFKPLDKSDIIEPGFSFYNNWLFKRTIGEEVFDTRMISGDRYRSFPFLLALHEGCFRSGFGHGLQYGRQGYSKITAKLTYRYSGP</sequence>
<dbReference type="PANTHER" id="PTHR46145">
    <property type="entry name" value="HEPARANASE"/>
    <property type="match status" value="1"/>
</dbReference>
<proteinExistence type="predicted"/>
<evidence type="ECO:0000313" key="1">
    <source>
        <dbReference type="EMBL" id="CAD7090060.1"/>
    </source>
</evidence>
<name>A0A7R8UZK1_HERIL</name>
<dbReference type="Proteomes" id="UP000594454">
    <property type="component" value="Chromosome 5"/>
</dbReference>